<dbReference type="Gene3D" id="3.30.2390.20">
    <property type="entry name" value="Type VII secretion system EccB, repeat 1 domain"/>
    <property type="match status" value="1"/>
</dbReference>
<accession>A0A1C6URX0</accession>
<dbReference type="InterPro" id="IPR007795">
    <property type="entry name" value="T7SS_EccB"/>
</dbReference>
<dbReference type="EMBL" id="FMHZ01000002">
    <property type="protein sequence ID" value="SCL56825.1"/>
    <property type="molecule type" value="Genomic_DNA"/>
</dbReference>
<organism evidence="3 4">
    <name type="scientific">Micromonospora citrea</name>
    <dbReference type="NCBI Taxonomy" id="47855"/>
    <lineage>
        <taxon>Bacteria</taxon>
        <taxon>Bacillati</taxon>
        <taxon>Actinomycetota</taxon>
        <taxon>Actinomycetes</taxon>
        <taxon>Micromonosporales</taxon>
        <taxon>Micromonosporaceae</taxon>
        <taxon>Micromonospora</taxon>
    </lineage>
</organism>
<keyword evidence="4" id="KW-1185">Reference proteome</keyword>
<keyword evidence="2" id="KW-0812">Transmembrane</keyword>
<evidence type="ECO:0000256" key="1">
    <source>
        <dbReference type="SAM" id="MobiDB-lite"/>
    </source>
</evidence>
<keyword evidence="2" id="KW-1133">Transmembrane helix</keyword>
<reference evidence="4" key="1">
    <citation type="submission" date="2016-06" db="EMBL/GenBank/DDBJ databases">
        <authorList>
            <person name="Varghese N."/>
            <person name="Submissions Spin"/>
        </authorList>
    </citation>
    <scope>NUCLEOTIDE SEQUENCE [LARGE SCALE GENOMIC DNA]</scope>
    <source>
        <strain evidence="4">DSM 43903</strain>
    </source>
</reference>
<feature type="transmembrane region" description="Helical" evidence="2">
    <location>
        <begin position="37"/>
        <end position="61"/>
    </location>
</feature>
<keyword evidence="2" id="KW-0472">Membrane</keyword>
<proteinExistence type="predicted"/>
<feature type="compositionally biased region" description="Low complexity" evidence="1">
    <location>
        <begin position="310"/>
        <end position="331"/>
    </location>
</feature>
<dbReference type="PANTHER" id="PTHR40765">
    <property type="entry name" value="ESX-2 SECRETION SYSTEM ATPASE ECCB2"/>
    <property type="match status" value="1"/>
</dbReference>
<evidence type="ECO:0000313" key="3">
    <source>
        <dbReference type="EMBL" id="SCL56825.1"/>
    </source>
</evidence>
<dbReference type="AlphaFoldDB" id="A0A1C6URX0"/>
<gene>
    <name evidence="3" type="ORF">GA0070606_2668</name>
</gene>
<dbReference type="STRING" id="47855.GA0070606_2668"/>
<evidence type="ECO:0000256" key="2">
    <source>
        <dbReference type="SAM" id="Phobius"/>
    </source>
</evidence>
<dbReference type="NCBIfam" id="TIGR03919">
    <property type="entry name" value="T7SS_EccB"/>
    <property type="match status" value="1"/>
</dbReference>
<dbReference type="InterPro" id="IPR044857">
    <property type="entry name" value="T7SS_EccB_R1"/>
</dbReference>
<evidence type="ECO:0000313" key="4">
    <source>
        <dbReference type="Proteomes" id="UP000199001"/>
    </source>
</evidence>
<name>A0A1C6URX0_9ACTN</name>
<protein>
    <submittedName>
        <fullName evidence="3">Type VII secretion protein EccB</fullName>
    </submittedName>
</protein>
<dbReference type="GO" id="GO:0005576">
    <property type="term" value="C:extracellular region"/>
    <property type="evidence" value="ECO:0007669"/>
    <property type="project" value="TreeGrafter"/>
</dbReference>
<dbReference type="OrthoDB" id="3847604at2"/>
<sequence>MPSRRDQVQSYQFFVQRMTSALVAREPDPESAPFRRLGGAGFAGIMVAVLCLAAVGVYGLLRPGGATKWKAGGAVVLEKETGTRYVYREGRLHPVVNYSSALLAMESAVPTVSVSRNSLVGTPRGPRIGIPDAPDALPDPKRILSGPWTLCTQPARNQAGGTVATTVLTVGRAPSGGREMGDTALLARDTKTSRLHLIWHDHRYEIRNQKIVLEGLIMTAEPVVEVGGAWLNALPAGEPIGTRTVAGRGEPSDALQNARVGQIFVVESQNGSRQYYLADRERLAPLTPLQADVLLADPETRRSYPGGSTPRAVPLAAGTAAAAPKASVPAAGRHRAPDERPEVARLTGDQPAVCAGYQPGQDEPTLLLDAQVQPVKEPVRTREQTGDGIPLADRVVIEPGYGVLVAAMPSPDAPAGTLNLVTDLGYRYPLASEDVPGMLGYQSVRPVELPASLVVRLPAGPALDPASAKRALDPE</sequence>
<feature type="region of interest" description="Disordered" evidence="1">
    <location>
        <begin position="300"/>
        <end position="343"/>
    </location>
</feature>
<dbReference type="Pfam" id="PF05108">
    <property type="entry name" value="T7SS_ESX1_EccB"/>
    <property type="match status" value="1"/>
</dbReference>
<dbReference type="RefSeq" id="WP_091098745.1">
    <property type="nucleotide sequence ID" value="NZ_FMHZ01000002.1"/>
</dbReference>
<dbReference type="Proteomes" id="UP000199001">
    <property type="component" value="Unassembled WGS sequence"/>
</dbReference>
<dbReference type="PANTHER" id="PTHR40765:SF2">
    <property type="entry name" value="ESX-2 SECRETION SYSTEM ATPASE ECCB2"/>
    <property type="match status" value="1"/>
</dbReference>